<keyword evidence="2" id="KW-0813">Transport</keyword>
<dbReference type="InterPro" id="IPR003708">
    <property type="entry name" value="SecB"/>
</dbReference>
<dbReference type="Pfam" id="PF02556">
    <property type="entry name" value="SecB"/>
    <property type="match status" value="1"/>
</dbReference>
<evidence type="ECO:0000256" key="5">
    <source>
        <dbReference type="SAM" id="MobiDB-lite"/>
    </source>
</evidence>
<reference evidence="6 7" key="1">
    <citation type="submission" date="2022-03" db="EMBL/GenBank/DDBJ databases">
        <authorList>
            <person name="Koch H."/>
        </authorList>
    </citation>
    <scope>NUCLEOTIDE SEQUENCE [LARGE SCALE GENOMIC DNA]</scope>
    <source>
        <strain evidence="6 7">G1</strain>
    </source>
</reference>
<dbReference type="SUPFAM" id="SSF54611">
    <property type="entry name" value="SecB-like"/>
    <property type="match status" value="1"/>
</dbReference>
<dbReference type="InterPro" id="IPR035958">
    <property type="entry name" value="SecB-like_sf"/>
</dbReference>
<feature type="region of interest" description="Disordered" evidence="5">
    <location>
        <begin position="1"/>
        <end position="23"/>
    </location>
</feature>
<evidence type="ECO:0000256" key="2">
    <source>
        <dbReference type="ARBA" id="ARBA00022448"/>
    </source>
</evidence>
<dbReference type="Proteomes" id="UP001295463">
    <property type="component" value="Chromosome"/>
</dbReference>
<keyword evidence="7" id="KW-1185">Reference proteome</keyword>
<evidence type="ECO:0000256" key="3">
    <source>
        <dbReference type="ARBA" id="ARBA00022927"/>
    </source>
</evidence>
<accession>A0ABN8HKW0</accession>
<dbReference type="Gene3D" id="3.10.420.10">
    <property type="entry name" value="SecB-like"/>
    <property type="match status" value="1"/>
</dbReference>
<evidence type="ECO:0000313" key="7">
    <source>
        <dbReference type="Proteomes" id="UP001295463"/>
    </source>
</evidence>
<evidence type="ECO:0000313" key="6">
    <source>
        <dbReference type="EMBL" id="CAH2031686.1"/>
    </source>
</evidence>
<sequence>MRESDTSDQKLTAGTLGNRDHEAGSATSGALNIDFDIKRSGDDPLDFMVTLVVDVNHDDKAFERGDYRIHVKLSGFFSFTEGTDEAMINAMIAQNGLSMLYGVARGTVADATATSWHGKFVLPGVNFIEVIKQKAEAGKKRKKVVRKGK</sequence>
<evidence type="ECO:0000256" key="4">
    <source>
        <dbReference type="ARBA" id="ARBA00023010"/>
    </source>
</evidence>
<gene>
    <name evidence="6" type="primary">secB</name>
    <name evidence="6" type="ORF">GEAMG1_1854</name>
</gene>
<organism evidence="6 7">
    <name type="scientific">Trichlorobacter ammonificans</name>
    <dbReference type="NCBI Taxonomy" id="2916410"/>
    <lineage>
        <taxon>Bacteria</taxon>
        <taxon>Pseudomonadati</taxon>
        <taxon>Thermodesulfobacteriota</taxon>
        <taxon>Desulfuromonadia</taxon>
        <taxon>Geobacterales</taxon>
        <taxon>Geobacteraceae</taxon>
        <taxon>Trichlorobacter</taxon>
    </lineage>
</organism>
<protein>
    <submittedName>
        <fullName evidence="6">Protein-export protein SecB</fullName>
    </submittedName>
</protein>
<dbReference type="RefSeq" id="WP_305732492.1">
    <property type="nucleotide sequence ID" value="NZ_OW150024.1"/>
</dbReference>
<name>A0ABN8HKW0_9BACT</name>
<keyword evidence="4" id="KW-0811">Translocation</keyword>
<comment type="similarity">
    <text evidence="1">Belongs to the SecB family.</text>
</comment>
<proteinExistence type="inferred from homology"/>
<keyword evidence="3" id="KW-0653">Protein transport</keyword>
<dbReference type="EMBL" id="OW150024">
    <property type="protein sequence ID" value="CAH2031686.1"/>
    <property type="molecule type" value="Genomic_DNA"/>
</dbReference>
<evidence type="ECO:0000256" key="1">
    <source>
        <dbReference type="ARBA" id="ARBA00009990"/>
    </source>
</evidence>